<proteinExistence type="predicted"/>
<feature type="domain" description="DC1" evidence="4">
    <location>
        <begin position="328"/>
        <end position="382"/>
    </location>
</feature>
<dbReference type="Pfam" id="PF03107">
    <property type="entry name" value="C1_2"/>
    <property type="match status" value="6"/>
</dbReference>
<dbReference type="InterPro" id="IPR004146">
    <property type="entry name" value="DC1"/>
</dbReference>
<keyword evidence="1" id="KW-0677">Repeat</keyword>
<dbReference type="InterPro" id="IPR046349">
    <property type="entry name" value="C1-like_sf"/>
</dbReference>
<evidence type="ECO:0000256" key="3">
    <source>
        <dbReference type="SAM" id="Phobius"/>
    </source>
</evidence>
<feature type="domain" description="DC1" evidence="4">
    <location>
        <begin position="496"/>
        <end position="545"/>
    </location>
</feature>
<dbReference type="PANTHER" id="PTHR32410:SF216">
    <property type="entry name" value="PHORBOL-ESTER_DAG-TYPE DOMAIN-CONTAINING PROTEIN"/>
    <property type="match status" value="1"/>
</dbReference>
<gene>
    <name evidence="5" type="ORF">DCAR_008575</name>
</gene>
<dbReference type="SUPFAM" id="SSF57889">
    <property type="entry name" value="Cysteine-rich domain"/>
    <property type="match status" value="6"/>
</dbReference>
<feature type="region of interest" description="Disordered" evidence="2">
    <location>
        <begin position="988"/>
        <end position="1017"/>
    </location>
</feature>
<dbReference type="AlphaFoldDB" id="A0A166FFZ1"/>
<feature type="domain" description="DC1" evidence="4">
    <location>
        <begin position="188"/>
        <end position="241"/>
    </location>
</feature>
<sequence length="1017" mass="116345">MSSTLEHFSHPKHPLILFDTFLKEYFIFEKNAACVNCQLPVEETPAYTCRSHDRTFYVHKSCVTEQVLRCYGCSKTVIGLPTYICHDNHNIDCRNFFLHKTCATLPNQINHKSHTQHPLTLVPRRDCVCKVCRRTWKLFTYACMVCDFDVCVFCAFEQKQRALGHEGHKKHRPAMLLLEQHKVRQEHFSHPNHPLILIADEIMVDDATCYICNTPVRGTCTYICPINDIDCRNFYLHMSCAELPREIYFQNHKQHCAFLKPCSDCVCDFCGVDVNFGYACGVCSSFIVCVFCASEEIERTKLLTWTPPAPILRARDYSYRPPPKVEHFSHPKHTLRLVRESDDVGEDEICHLCNKPVIGSPTYTCSKDAIDCERFYLHKTCADLPMELNHSLDRHLLGLMPRPDGHLCAVCASKVKYAYACDNCNTNVCVFCGFEQRVIYHEGHHEHNLTLQREAEFKCDACSVKAQDYSYVCTPCDFWIHKTCAFAPSTIPAPAYHHHPLSLIYSIPEMHRYFSRNCAVCSKLVERHHWLYYCHKCTFFVHIKCSTSKYPLGLQGLSVWFANDIGEPNLVQFPLSSKESLFGLIVDQCRKLQIDFQGEGENSFTATTTDGPHIIEEHWSHPQHQLKQLHFTENDDDDMDSDTTRVLICDGCIQPITAHHPCYYSCVRCEFLLHSFCATKLPRVFPSEAFPSHPNHSLVLQTVELAYIFVKCGACNSATNGFYYHCETCDMTIDIRCAFLPSRIKHESHKHHSLVQCPPSNFICSASKLRVIDRVGYACKSCPFFRVDILCAFYPSSIKHRYDDSRDITLRHPPFFHEGVIYCEICEEQVNNQWWLYHCSESAHSYHHNCLQWHENVKLRSSIVTGAHTLSMVFKRTKRRNSPRLVAKVIKLLLGLDSERFKLVQDRFDLKDFLLILTASASVSGIILLTLSVVNIVQIRIGLYSCGSAEARRAIWALGTIVGIALAIYVLALIIAIYASITTDGQYSVNSKTNSDEKKGDNQKDESSGLIEGRSAV</sequence>
<evidence type="ECO:0000313" key="5">
    <source>
        <dbReference type="EMBL" id="KZN07738.1"/>
    </source>
</evidence>
<feature type="transmembrane region" description="Helical" evidence="3">
    <location>
        <begin position="913"/>
        <end position="934"/>
    </location>
</feature>
<reference evidence="5" key="1">
    <citation type="journal article" date="2016" name="Nat. Genet.">
        <title>A high-quality carrot genome assembly provides new insights into carotenoid accumulation and asterid genome evolution.</title>
        <authorList>
            <person name="Iorizzo M."/>
            <person name="Ellison S."/>
            <person name="Senalik D."/>
            <person name="Zeng P."/>
            <person name="Satapoomin P."/>
            <person name="Huang J."/>
            <person name="Bowman M."/>
            <person name="Iovene M."/>
            <person name="Sanseverino W."/>
            <person name="Cavagnaro P."/>
            <person name="Yildiz M."/>
            <person name="Macko-Podgorni A."/>
            <person name="Moranska E."/>
            <person name="Grzebelus E."/>
            <person name="Grzebelus D."/>
            <person name="Ashrafi H."/>
            <person name="Zheng Z."/>
            <person name="Cheng S."/>
            <person name="Spooner D."/>
            <person name="Van Deynze A."/>
            <person name="Simon P."/>
        </authorList>
    </citation>
    <scope>NUCLEOTIDE SEQUENCE [LARGE SCALE GENOMIC DNA]</scope>
    <source>
        <tissue evidence="5">Leaf</tissue>
    </source>
</reference>
<comment type="caution">
    <text evidence="5">The sequence shown here is derived from an EMBL/GenBank/DDBJ whole genome shotgun (WGS) entry which is preliminary data.</text>
</comment>
<keyword evidence="3" id="KW-0812">Transmembrane</keyword>
<protein>
    <recommendedName>
        <fullName evidence="4">DC1 domain-containing protein</fullName>
    </recommendedName>
</protein>
<feature type="domain" description="DC1" evidence="4">
    <location>
        <begin position="444"/>
        <end position="485"/>
    </location>
</feature>
<dbReference type="PANTHER" id="PTHR32410">
    <property type="entry name" value="CYSTEINE/HISTIDINE-RICH C1 DOMAIN FAMILY PROTEIN"/>
    <property type="match status" value="1"/>
</dbReference>
<accession>A0A166FFZ1</accession>
<name>A0A166FFZ1_DAUCS</name>
<organism evidence="5">
    <name type="scientific">Daucus carota subsp. sativus</name>
    <name type="common">Carrot</name>
    <dbReference type="NCBI Taxonomy" id="79200"/>
    <lineage>
        <taxon>Eukaryota</taxon>
        <taxon>Viridiplantae</taxon>
        <taxon>Streptophyta</taxon>
        <taxon>Embryophyta</taxon>
        <taxon>Tracheophyta</taxon>
        <taxon>Spermatophyta</taxon>
        <taxon>Magnoliopsida</taxon>
        <taxon>eudicotyledons</taxon>
        <taxon>Gunneridae</taxon>
        <taxon>Pentapetalae</taxon>
        <taxon>asterids</taxon>
        <taxon>campanulids</taxon>
        <taxon>Apiales</taxon>
        <taxon>Apiaceae</taxon>
        <taxon>Apioideae</taxon>
        <taxon>Scandiceae</taxon>
        <taxon>Daucinae</taxon>
        <taxon>Daucus</taxon>
        <taxon>Daucus sect. Daucus</taxon>
    </lineage>
</organism>
<feature type="compositionally biased region" description="Basic and acidic residues" evidence="2">
    <location>
        <begin position="994"/>
        <end position="1007"/>
    </location>
</feature>
<feature type="transmembrane region" description="Helical" evidence="3">
    <location>
        <begin position="955"/>
        <end position="981"/>
    </location>
</feature>
<dbReference type="InterPro" id="IPR053192">
    <property type="entry name" value="Vacuole_Formation_Reg"/>
</dbReference>
<keyword evidence="3" id="KW-0472">Membrane</keyword>
<evidence type="ECO:0000259" key="4">
    <source>
        <dbReference type="Pfam" id="PF03107"/>
    </source>
</evidence>
<evidence type="ECO:0000256" key="2">
    <source>
        <dbReference type="SAM" id="MobiDB-lite"/>
    </source>
</evidence>
<dbReference type="Gramene" id="KZN07738">
    <property type="protein sequence ID" value="KZN07738"/>
    <property type="gene ID" value="DCAR_008575"/>
</dbReference>
<feature type="domain" description="DC1" evidence="4">
    <location>
        <begin position="112"/>
        <end position="155"/>
    </location>
</feature>
<keyword evidence="3" id="KW-1133">Transmembrane helix</keyword>
<feature type="domain" description="DC1" evidence="4">
    <location>
        <begin position="691"/>
        <end position="738"/>
    </location>
</feature>
<dbReference type="EMBL" id="LNRQ01000002">
    <property type="protein sequence ID" value="KZN07738.1"/>
    <property type="molecule type" value="Genomic_DNA"/>
</dbReference>
<evidence type="ECO:0000256" key="1">
    <source>
        <dbReference type="ARBA" id="ARBA00022737"/>
    </source>
</evidence>